<keyword evidence="4" id="KW-0378">Hydrolase</keyword>
<evidence type="ECO:0000313" key="9">
    <source>
        <dbReference type="Proteomes" id="UP000235916"/>
    </source>
</evidence>
<evidence type="ECO:0000256" key="7">
    <source>
        <dbReference type="SAM" id="SignalP"/>
    </source>
</evidence>
<feature type="signal peptide" evidence="7">
    <location>
        <begin position="1"/>
        <end position="23"/>
    </location>
</feature>
<dbReference type="Pfam" id="PF02265">
    <property type="entry name" value="S1-P1_nuclease"/>
    <property type="match status" value="1"/>
</dbReference>
<dbReference type="OrthoDB" id="267579at2"/>
<sequence length="341" mass="36051">MRVHFLSRLLAACVLVSSAAAQAFGPHGHQTVGGIADQLLAGSSTAKAVRAVLGSNLQTASVWADCAKGVGQVKAGAPFAYDGSGPYPECDYYENPASQAALVAFVKRNAKSCYSNSSDEVCRHKSYHYTDISPLREAYAPGLAGSSDHDIVHAVNACIRVLQGQDAPAPFNIRSKKEALRLLAHYLGDLHQPLHVVSAYLDPAGFSFDPDQPGQDPKRVAKASTKGGNLILLGSSKLHGLWDSIPGPLAVKLLAGEGASEARQVSATPGPLDEWAERWASDTLQSGLPALAALKFGPQNPDGRWKASHGSSYSRERSALQRAQIVKAGARLAELLRAVMP</sequence>
<feature type="chain" id="PRO_5014795933" description="Phospholipase" evidence="7">
    <location>
        <begin position="24"/>
        <end position="341"/>
    </location>
</feature>
<dbReference type="InterPro" id="IPR008947">
    <property type="entry name" value="PLipase_C/P1_nuclease_dom_sf"/>
</dbReference>
<dbReference type="GO" id="GO:0003676">
    <property type="term" value="F:nucleic acid binding"/>
    <property type="evidence" value="ECO:0007669"/>
    <property type="project" value="InterPro"/>
</dbReference>
<keyword evidence="9" id="KW-1185">Reference proteome</keyword>
<evidence type="ECO:0000256" key="2">
    <source>
        <dbReference type="ARBA" id="ARBA00022723"/>
    </source>
</evidence>
<keyword evidence="5" id="KW-1015">Disulfide bond</keyword>
<dbReference type="PANTHER" id="PTHR33146:SF26">
    <property type="entry name" value="ENDONUCLEASE 4"/>
    <property type="match status" value="1"/>
</dbReference>
<keyword evidence="7" id="KW-0732">Signal</keyword>
<dbReference type="GO" id="GO:0004519">
    <property type="term" value="F:endonuclease activity"/>
    <property type="evidence" value="ECO:0007669"/>
    <property type="project" value="UniProtKB-KW"/>
</dbReference>
<dbReference type="Proteomes" id="UP000235916">
    <property type="component" value="Unassembled WGS sequence"/>
</dbReference>
<dbReference type="RefSeq" id="WP_102768079.1">
    <property type="nucleotide sequence ID" value="NZ_POSP01000003.1"/>
</dbReference>
<gene>
    <name evidence="8" type="ORF">C1O66_11940</name>
</gene>
<evidence type="ECO:0000256" key="3">
    <source>
        <dbReference type="ARBA" id="ARBA00022759"/>
    </source>
</evidence>
<dbReference type="SUPFAM" id="SSF48537">
    <property type="entry name" value="Phospholipase C/P1 nuclease"/>
    <property type="match status" value="1"/>
</dbReference>
<dbReference type="CDD" id="cd11010">
    <property type="entry name" value="S1-P1_nuclease"/>
    <property type="match status" value="1"/>
</dbReference>
<evidence type="ECO:0000256" key="6">
    <source>
        <dbReference type="ARBA" id="ARBA00023180"/>
    </source>
</evidence>
<keyword evidence="2" id="KW-0479">Metal-binding</keyword>
<reference evidence="8 9" key="1">
    <citation type="submission" date="2018-01" db="EMBL/GenBank/DDBJ databases">
        <title>Draft genome sequence of Paucibacter aquatile CR182 isolated from freshwater of the Nakdong River.</title>
        <authorList>
            <person name="Choi A."/>
            <person name="Chung E.J."/>
        </authorList>
    </citation>
    <scope>NUCLEOTIDE SEQUENCE [LARGE SCALE GENOMIC DNA]</scope>
    <source>
        <strain evidence="8 9">CR182</strain>
    </source>
</reference>
<evidence type="ECO:0000313" key="8">
    <source>
        <dbReference type="EMBL" id="PND38159.1"/>
    </source>
</evidence>
<evidence type="ECO:0000256" key="4">
    <source>
        <dbReference type="ARBA" id="ARBA00022801"/>
    </source>
</evidence>
<keyword evidence="3" id="KW-0255">Endonuclease</keyword>
<dbReference type="GO" id="GO:0046872">
    <property type="term" value="F:metal ion binding"/>
    <property type="evidence" value="ECO:0007669"/>
    <property type="project" value="UniProtKB-KW"/>
</dbReference>
<dbReference type="Gene3D" id="1.10.575.10">
    <property type="entry name" value="P1 Nuclease"/>
    <property type="match status" value="1"/>
</dbReference>
<dbReference type="AlphaFoldDB" id="A0A2N8KXG7"/>
<dbReference type="EMBL" id="POSP01000003">
    <property type="protein sequence ID" value="PND38159.1"/>
    <property type="molecule type" value="Genomic_DNA"/>
</dbReference>
<protein>
    <recommendedName>
        <fullName evidence="10">Phospholipase</fullName>
    </recommendedName>
</protein>
<proteinExistence type="predicted"/>
<dbReference type="InterPro" id="IPR003154">
    <property type="entry name" value="S1/P1nuclease"/>
</dbReference>
<comment type="caution">
    <text evidence="8">The sequence shown here is derived from an EMBL/GenBank/DDBJ whole genome shotgun (WGS) entry which is preliminary data.</text>
</comment>
<keyword evidence="1" id="KW-0540">Nuclease</keyword>
<accession>A0A2N8KXG7</accession>
<dbReference type="PANTHER" id="PTHR33146">
    <property type="entry name" value="ENDONUCLEASE 4"/>
    <property type="match status" value="1"/>
</dbReference>
<dbReference type="GO" id="GO:0016788">
    <property type="term" value="F:hydrolase activity, acting on ester bonds"/>
    <property type="evidence" value="ECO:0007669"/>
    <property type="project" value="InterPro"/>
</dbReference>
<keyword evidence="6" id="KW-0325">Glycoprotein</keyword>
<evidence type="ECO:0008006" key="10">
    <source>
        <dbReference type="Google" id="ProtNLM"/>
    </source>
</evidence>
<dbReference type="GO" id="GO:0006308">
    <property type="term" value="P:DNA catabolic process"/>
    <property type="evidence" value="ECO:0007669"/>
    <property type="project" value="InterPro"/>
</dbReference>
<name>A0A2N8KXG7_9BURK</name>
<organism evidence="8 9">
    <name type="scientific">Kinneretia aquatilis</name>
    <dbReference type="NCBI Taxonomy" id="2070761"/>
    <lineage>
        <taxon>Bacteria</taxon>
        <taxon>Pseudomonadati</taxon>
        <taxon>Pseudomonadota</taxon>
        <taxon>Betaproteobacteria</taxon>
        <taxon>Burkholderiales</taxon>
        <taxon>Sphaerotilaceae</taxon>
        <taxon>Roseateles</taxon>
    </lineage>
</organism>
<evidence type="ECO:0000256" key="1">
    <source>
        <dbReference type="ARBA" id="ARBA00022722"/>
    </source>
</evidence>
<evidence type="ECO:0000256" key="5">
    <source>
        <dbReference type="ARBA" id="ARBA00023157"/>
    </source>
</evidence>